<protein>
    <submittedName>
        <fullName evidence="2">Uncharacterized protein</fullName>
    </submittedName>
</protein>
<dbReference type="RefSeq" id="WP_353645217.1">
    <property type="nucleotide sequence ID" value="NZ_CP159253.1"/>
</dbReference>
<name>A0AAU8CK12_9HYPH</name>
<evidence type="ECO:0000256" key="1">
    <source>
        <dbReference type="SAM" id="MobiDB-lite"/>
    </source>
</evidence>
<accession>A0AAU8CK12</accession>
<gene>
    <name evidence="2" type="ORF">ABVK50_18300</name>
</gene>
<dbReference type="AlphaFoldDB" id="A0AAU8CK12"/>
<feature type="region of interest" description="Disordered" evidence="1">
    <location>
        <begin position="1"/>
        <end position="53"/>
    </location>
</feature>
<dbReference type="EMBL" id="CP159253">
    <property type="protein sequence ID" value="XCG47231.1"/>
    <property type="molecule type" value="Genomic_DNA"/>
</dbReference>
<proteinExistence type="predicted"/>
<evidence type="ECO:0000313" key="2">
    <source>
        <dbReference type="EMBL" id="XCG47231.1"/>
    </source>
</evidence>
<sequence>MKSAERGPAGAWDGRGVGRPFDRGQLHPDRSADEDRSRTGSATSAENKTSDAGLQLARAALKSARTVAPEARFASYRFEVEDRQRIVEISGVDRDTSRRVEVDVYPDGQVESVAHEVPLSSVPSEVRVLVEGGIPGFRPVRALRSIGFGFEVQYEIDGYAAGNKPVSVEVQPNAVEMKVSVWNS</sequence>
<organism evidence="2">
    <name type="scientific">Mesorhizobium sp. WSM2240</name>
    <dbReference type="NCBI Taxonomy" id="3228851"/>
    <lineage>
        <taxon>Bacteria</taxon>
        <taxon>Pseudomonadati</taxon>
        <taxon>Pseudomonadota</taxon>
        <taxon>Alphaproteobacteria</taxon>
        <taxon>Hyphomicrobiales</taxon>
        <taxon>Phyllobacteriaceae</taxon>
        <taxon>Mesorhizobium</taxon>
    </lineage>
</organism>
<feature type="compositionally biased region" description="Basic and acidic residues" evidence="1">
    <location>
        <begin position="20"/>
        <end position="38"/>
    </location>
</feature>
<feature type="compositionally biased region" description="Polar residues" evidence="1">
    <location>
        <begin position="39"/>
        <end position="52"/>
    </location>
</feature>
<reference evidence="2" key="1">
    <citation type="submission" date="2024-06" db="EMBL/GenBank/DDBJ databases">
        <title>Mesorhizobium karijinii sp. nov., a symbiont of the iconic Swainsona formosa from arid Australia.</title>
        <authorList>
            <person name="Hill Y.J."/>
            <person name="Watkin E.L.J."/>
            <person name="O'Hara G.W."/>
            <person name="Terpolilli J."/>
            <person name="Tye M.L."/>
            <person name="Kohlmeier M.G."/>
        </authorList>
    </citation>
    <scope>NUCLEOTIDE SEQUENCE</scope>
    <source>
        <strain evidence="2">WSM2240</strain>
    </source>
</reference>